<dbReference type="AlphaFoldDB" id="A0AAN5I928"/>
<evidence type="ECO:0000256" key="1">
    <source>
        <dbReference type="SAM" id="MobiDB-lite"/>
    </source>
</evidence>
<reference evidence="3" key="1">
    <citation type="submission" date="2022-10" db="EMBL/GenBank/DDBJ databases">
        <title>Genome assembly of Pristionchus species.</title>
        <authorList>
            <person name="Yoshida K."/>
            <person name="Sommer R.J."/>
        </authorList>
    </citation>
    <scope>NUCLEOTIDE SEQUENCE [LARGE SCALE GENOMIC DNA]</scope>
    <source>
        <strain evidence="3">RS5460</strain>
    </source>
</reference>
<proteinExistence type="predicted"/>
<evidence type="ECO:0000313" key="3">
    <source>
        <dbReference type="Proteomes" id="UP001328107"/>
    </source>
</evidence>
<protein>
    <submittedName>
        <fullName evidence="2">Uncharacterized protein</fullName>
    </submittedName>
</protein>
<feature type="non-terminal residue" evidence="2">
    <location>
        <position position="147"/>
    </location>
</feature>
<dbReference type="Proteomes" id="UP001328107">
    <property type="component" value="Unassembled WGS sequence"/>
</dbReference>
<feature type="region of interest" description="Disordered" evidence="1">
    <location>
        <begin position="123"/>
        <end position="147"/>
    </location>
</feature>
<dbReference type="EMBL" id="BTRK01000006">
    <property type="protein sequence ID" value="GMR57178.1"/>
    <property type="molecule type" value="Genomic_DNA"/>
</dbReference>
<feature type="non-terminal residue" evidence="2">
    <location>
        <position position="1"/>
    </location>
</feature>
<gene>
    <name evidence="2" type="ORF">PMAYCL1PPCAC_27373</name>
</gene>
<accession>A0AAN5I928</accession>
<comment type="caution">
    <text evidence="2">The sequence shown here is derived from an EMBL/GenBank/DDBJ whole genome shotgun (WGS) entry which is preliminary data.</text>
</comment>
<name>A0AAN5I928_9BILA</name>
<keyword evidence="3" id="KW-1185">Reference proteome</keyword>
<sequence>PGCLKSFIRLHNLETHGILGNHKFKIKKDTLVDYTIDAFNRKIETDDVAREGRALDTFQNIALTTANELTPGWALKKNTKDGISDSAYEAASTYFIEQRSKTPPLRADPQKQLTGLFSRMEKKRVSGVSIARKKRGKQPSKSSRKRS</sequence>
<feature type="compositionally biased region" description="Basic residues" evidence="1">
    <location>
        <begin position="131"/>
        <end position="147"/>
    </location>
</feature>
<organism evidence="2 3">
    <name type="scientific">Pristionchus mayeri</name>
    <dbReference type="NCBI Taxonomy" id="1317129"/>
    <lineage>
        <taxon>Eukaryota</taxon>
        <taxon>Metazoa</taxon>
        <taxon>Ecdysozoa</taxon>
        <taxon>Nematoda</taxon>
        <taxon>Chromadorea</taxon>
        <taxon>Rhabditida</taxon>
        <taxon>Rhabditina</taxon>
        <taxon>Diplogasteromorpha</taxon>
        <taxon>Diplogasteroidea</taxon>
        <taxon>Neodiplogasteridae</taxon>
        <taxon>Pristionchus</taxon>
    </lineage>
</organism>
<feature type="region of interest" description="Disordered" evidence="1">
    <location>
        <begin position="99"/>
        <end position="118"/>
    </location>
</feature>
<evidence type="ECO:0000313" key="2">
    <source>
        <dbReference type="EMBL" id="GMR57178.1"/>
    </source>
</evidence>